<reference evidence="3 4" key="1">
    <citation type="submission" date="2018-03" db="EMBL/GenBank/DDBJ databases">
        <title>Draft genome sequence of Rohu Carp (Labeo rohita).</title>
        <authorList>
            <person name="Das P."/>
            <person name="Kushwaha B."/>
            <person name="Joshi C.G."/>
            <person name="Kumar D."/>
            <person name="Nagpure N.S."/>
            <person name="Sahoo L."/>
            <person name="Das S.P."/>
            <person name="Bit A."/>
            <person name="Patnaik S."/>
            <person name="Meher P.K."/>
            <person name="Jayasankar P."/>
            <person name="Koringa P.G."/>
            <person name="Patel N.V."/>
            <person name="Hinsu A.T."/>
            <person name="Kumar R."/>
            <person name="Pandey M."/>
            <person name="Agarwal S."/>
            <person name="Srivastava S."/>
            <person name="Singh M."/>
            <person name="Iquebal M.A."/>
            <person name="Jaiswal S."/>
            <person name="Angadi U.B."/>
            <person name="Kumar N."/>
            <person name="Raza M."/>
            <person name="Shah T.M."/>
            <person name="Rai A."/>
            <person name="Jena J.K."/>
        </authorList>
    </citation>
    <scope>NUCLEOTIDE SEQUENCE [LARGE SCALE GENOMIC DNA]</scope>
    <source>
        <strain evidence="3">DASCIFA01</strain>
        <tissue evidence="3">Testis</tissue>
    </source>
</reference>
<dbReference type="PANTHER" id="PTHR12219:SF17">
    <property type="entry name" value="WD REPEAT-CONTAINING PROTEIN 93"/>
    <property type="match status" value="1"/>
</dbReference>
<dbReference type="InterPro" id="IPR049547">
    <property type="entry name" value="WDR93_beta-prop"/>
</dbReference>
<name>A0A498NLL9_LABRO</name>
<dbReference type="PANTHER" id="PTHR12219">
    <property type="entry name" value="NADH-UBIQUINONE OXIDOREDUCTASE"/>
    <property type="match status" value="1"/>
</dbReference>
<feature type="region of interest" description="Disordered" evidence="1">
    <location>
        <begin position="1"/>
        <end position="22"/>
    </location>
</feature>
<feature type="compositionally biased region" description="Basic and acidic residues" evidence="1">
    <location>
        <begin position="7"/>
        <end position="20"/>
    </location>
</feature>
<evidence type="ECO:0000313" key="4">
    <source>
        <dbReference type="Proteomes" id="UP000290572"/>
    </source>
</evidence>
<organism evidence="3 4">
    <name type="scientific">Labeo rohita</name>
    <name type="common">Indian major carp</name>
    <name type="synonym">Cyprinus rohita</name>
    <dbReference type="NCBI Taxonomy" id="84645"/>
    <lineage>
        <taxon>Eukaryota</taxon>
        <taxon>Metazoa</taxon>
        <taxon>Chordata</taxon>
        <taxon>Craniata</taxon>
        <taxon>Vertebrata</taxon>
        <taxon>Euteleostomi</taxon>
        <taxon>Actinopterygii</taxon>
        <taxon>Neopterygii</taxon>
        <taxon>Teleostei</taxon>
        <taxon>Ostariophysi</taxon>
        <taxon>Cypriniformes</taxon>
        <taxon>Cyprinidae</taxon>
        <taxon>Labeoninae</taxon>
        <taxon>Labeonini</taxon>
        <taxon>Labeo</taxon>
    </lineage>
</organism>
<evidence type="ECO:0000313" key="3">
    <source>
        <dbReference type="EMBL" id="RXN32741.1"/>
    </source>
</evidence>
<dbReference type="SUPFAM" id="SSF50969">
    <property type="entry name" value="YVTN repeat-like/Quinoprotein amine dehydrogenase"/>
    <property type="match status" value="1"/>
</dbReference>
<dbReference type="Proteomes" id="UP000290572">
    <property type="component" value="Unassembled WGS sequence"/>
</dbReference>
<evidence type="ECO:0000256" key="1">
    <source>
        <dbReference type="SAM" id="MobiDB-lite"/>
    </source>
</evidence>
<evidence type="ECO:0000313" key="2">
    <source>
        <dbReference type="EMBL" id="RXN20850.1"/>
    </source>
</evidence>
<keyword evidence="4" id="KW-1185">Reference proteome</keyword>
<protein>
    <submittedName>
        <fullName evidence="3">WD repeat-containing 93 isoform X1</fullName>
    </submittedName>
</protein>
<dbReference type="GO" id="GO:0022900">
    <property type="term" value="P:electron transport chain"/>
    <property type="evidence" value="ECO:0007669"/>
    <property type="project" value="InterPro"/>
</dbReference>
<dbReference type="InterPro" id="IPR011044">
    <property type="entry name" value="Quino_amine_DH_bsu"/>
</dbReference>
<gene>
    <name evidence="3" type="ORF">ROHU_004537</name>
    <name evidence="2" type="ORF">ROHU_024711</name>
</gene>
<sequence>MAVNVRRGLEIPEPSDHSSCEDDDVTYFTDLQKPDNLPESGRVINKLLNNLVDSTWEVISEQEKIKRDEQAARQIPLPGRTNSIVCSDDGLYLFLGQTHGLSVIRTSTLTCVRTWQDERVELTSISCASLGNATHLLCTVDDMGIARLFVHHMENIYLLKVINETEDINQRSICAKFEVSRSGDFGAAVMTSSGSVWLDVYRFPQDVWLKELETKQATQTPQTTEAKLSPVVLLMKIKPPEIPAGTSLKSPSEVLQKTEQGTIIGSGQNHLISSRQWENQDAAFRKMFMKYLSSNSMRPSQQKAEGPSEPKPDVLWPNSQEILCSAVSACTRFVVLGLDGQLVTIWDRQFGDRKTPLVKVTDRKEEESSLFIFSFSENTMMDPYHVTSSAVSEKETRATIIDLEEACNLYFQERADSWKERNRNLAFQWEQLSKRDIK</sequence>
<dbReference type="AlphaFoldDB" id="A0A498NLL9"/>
<dbReference type="EMBL" id="QBIY01012630">
    <property type="protein sequence ID" value="RXN20850.1"/>
    <property type="molecule type" value="Genomic_DNA"/>
</dbReference>
<dbReference type="EMBL" id="QBIY01011349">
    <property type="protein sequence ID" value="RXN32741.1"/>
    <property type="molecule type" value="Genomic_DNA"/>
</dbReference>
<dbReference type="Pfam" id="PF21030">
    <property type="entry name" value="WDR93"/>
    <property type="match status" value="1"/>
</dbReference>
<proteinExistence type="predicted"/>
<accession>A0A498NLL9</accession>
<dbReference type="InterPro" id="IPR006885">
    <property type="entry name" value="NADH_UbQ_FeS_4_mit-like"/>
</dbReference>
<comment type="caution">
    <text evidence="3">The sequence shown here is derived from an EMBL/GenBank/DDBJ whole genome shotgun (WGS) entry which is preliminary data.</text>
</comment>